<proteinExistence type="predicted"/>
<evidence type="ECO:0000313" key="2">
    <source>
        <dbReference type="EMBL" id="CAB4834776.1"/>
    </source>
</evidence>
<feature type="region of interest" description="Disordered" evidence="1">
    <location>
        <begin position="1"/>
        <end position="30"/>
    </location>
</feature>
<sequence length="62" mass="6350">MSRRFNKNAGVSRWNLSSSAGGISGRGPLGSCRCPAVRRLTGGGAMAYDPGRGVVNGLANDI</sequence>
<dbReference type="AlphaFoldDB" id="A0A6J7APA6"/>
<accession>A0A6J7APA6</accession>
<dbReference type="EMBL" id="CAFABK010000104">
    <property type="protein sequence ID" value="CAB4834776.1"/>
    <property type="molecule type" value="Genomic_DNA"/>
</dbReference>
<gene>
    <name evidence="2" type="ORF">UFOPK3204_01586</name>
</gene>
<reference evidence="2" key="1">
    <citation type="submission" date="2020-05" db="EMBL/GenBank/DDBJ databases">
        <authorList>
            <person name="Chiriac C."/>
            <person name="Salcher M."/>
            <person name="Ghai R."/>
            <person name="Kavagutti S V."/>
        </authorList>
    </citation>
    <scope>NUCLEOTIDE SEQUENCE</scope>
</reference>
<organism evidence="2">
    <name type="scientific">freshwater metagenome</name>
    <dbReference type="NCBI Taxonomy" id="449393"/>
    <lineage>
        <taxon>unclassified sequences</taxon>
        <taxon>metagenomes</taxon>
        <taxon>ecological metagenomes</taxon>
    </lineage>
</organism>
<name>A0A6J7APA6_9ZZZZ</name>
<protein>
    <submittedName>
        <fullName evidence="2">Unannotated protein</fullName>
    </submittedName>
</protein>
<evidence type="ECO:0000256" key="1">
    <source>
        <dbReference type="SAM" id="MobiDB-lite"/>
    </source>
</evidence>